<evidence type="ECO:0000256" key="1">
    <source>
        <dbReference type="ARBA" id="ARBA00004496"/>
    </source>
</evidence>
<dbReference type="GO" id="GO:0005737">
    <property type="term" value="C:cytoplasm"/>
    <property type="evidence" value="ECO:0007669"/>
    <property type="project" value="UniProtKB-SubCell"/>
</dbReference>
<name>A0A1H8QIX0_9GAMM</name>
<dbReference type="EMBL" id="FOEG01000001">
    <property type="protein sequence ID" value="SEO53854.1"/>
    <property type="molecule type" value="Genomic_DNA"/>
</dbReference>
<protein>
    <recommendedName>
        <fullName evidence="7">Protein-L-isoaspartate O-methyltransferase</fullName>
        <ecNumber evidence="7">2.1.1.77</ecNumber>
    </recommendedName>
    <alternativeName>
        <fullName evidence="7">L-isoaspartyl protein carboxyl methyltransferase</fullName>
    </alternativeName>
    <alternativeName>
        <fullName evidence="7">Protein L-isoaspartyl methyltransferase</fullName>
    </alternativeName>
    <alternativeName>
        <fullName evidence="7">Protein-beta-aspartate methyltransferase</fullName>
        <shortName evidence="7">PIMT</shortName>
    </alternativeName>
</protein>
<reference evidence="8 9" key="1">
    <citation type="submission" date="2016-10" db="EMBL/GenBank/DDBJ databases">
        <authorList>
            <person name="de Groot N.N."/>
        </authorList>
    </citation>
    <scope>NUCLEOTIDE SEQUENCE [LARGE SCALE GENOMIC DNA]</scope>
    <source>
        <strain evidence="8 9">CGMCC 1.6291</strain>
    </source>
</reference>
<dbReference type="SUPFAM" id="SSF53335">
    <property type="entry name" value="S-adenosyl-L-methionine-dependent methyltransferases"/>
    <property type="match status" value="1"/>
</dbReference>
<dbReference type="AlphaFoldDB" id="A0A1H8QIX0"/>
<accession>A0A1H8QIX0</accession>
<evidence type="ECO:0000256" key="6">
    <source>
        <dbReference type="ARBA" id="ARBA00022691"/>
    </source>
</evidence>
<evidence type="ECO:0000256" key="5">
    <source>
        <dbReference type="ARBA" id="ARBA00022679"/>
    </source>
</evidence>
<dbReference type="GO" id="GO:0030091">
    <property type="term" value="P:protein repair"/>
    <property type="evidence" value="ECO:0007669"/>
    <property type="project" value="UniProtKB-UniRule"/>
</dbReference>
<dbReference type="GO" id="GO:0032259">
    <property type="term" value="P:methylation"/>
    <property type="evidence" value="ECO:0007669"/>
    <property type="project" value="UniProtKB-KW"/>
</dbReference>
<dbReference type="PANTHER" id="PTHR11579:SF0">
    <property type="entry name" value="PROTEIN-L-ISOASPARTATE(D-ASPARTATE) O-METHYLTRANSFERASE"/>
    <property type="match status" value="1"/>
</dbReference>
<gene>
    <name evidence="7" type="primary">pcm</name>
    <name evidence="8" type="ORF">SAMN04488052_101598</name>
</gene>
<dbReference type="NCBIfam" id="TIGR00080">
    <property type="entry name" value="pimt"/>
    <property type="match status" value="1"/>
</dbReference>
<keyword evidence="9" id="KW-1185">Reference proteome</keyword>
<keyword evidence="4 7" id="KW-0489">Methyltransferase</keyword>
<dbReference type="HAMAP" id="MF_00090">
    <property type="entry name" value="PIMT"/>
    <property type="match status" value="1"/>
</dbReference>
<evidence type="ECO:0000256" key="7">
    <source>
        <dbReference type="HAMAP-Rule" id="MF_00090"/>
    </source>
</evidence>
<dbReference type="CDD" id="cd02440">
    <property type="entry name" value="AdoMet_MTases"/>
    <property type="match status" value="1"/>
</dbReference>
<comment type="catalytic activity">
    <reaction evidence="7">
        <text>[protein]-L-isoaspartate + S-adenosyl-L-methionine = [protein]-L-isoaspartate alpha-methyl ester + S-adenosyl-L-homocysteine</text>
        <dbReference type="Rhea" id="RHEA:12705"/>
        <dbReference type="Rhea" id="RHEA-COMP:12143"/>
        <dbReference type="Rhea" id="RHEA-COMP:12144"/>
        <dbReference type="ChEBI" id="CHEBI:57856"/>
        <dbReference type="ChEBI" id="CHEBI:59789"/>
        <dbReference type="ChEBI" id="CHEBI:90596"/>
        <dbReference type="ChEBI" id="CHEBI:90598"/>
        <dbReference type="EC" id="2.1.1.77"/>
    </reaction>
</comment>
<dbReference type="FunFam" id="3.40.50.150:FF:000010">
    <property type="entry name" value="Protein-L-isoaspartate O-methyltransferase"/>
    <property type="match status" value="1"/>
</dbReference>
<dbReference type="Proteomes" id="UP000199657">
    <property type="component" value="Unassembled WGS sequence"/>
</dbReference>
<organism evidence="8 9">
    <name type="scientific">Aquisalimonas asiatica</name>
    <dbReference type="NCBI Taxonomy" id="406100"/>
    <lineage>
        <taxon>Bacteria</taxon>
        <taxon>Pseudomonadati</taxon>
        <taxon>Pseudomonadota</taxon>
        <taxon>Gammaproteobacteria</taxon>
        <taxon>Chromatiales</taxon>
        <taxon>Ectothiorhodospiraceae</taxon>
        <taxon>Aquisalimonas</taxon>
    </lineage>
</organism>
<dbReference type="PANTHER" id="PTHR11579">
    <property type="entry name" value="PROTEIN-L-ISOASPARTATE O-METHYLTRANSFERASE"/>
    <property type="match status" value="1"/>
</dbReference>
<dbReference type="Gene3D" id="3.40.50.150">
    <property type="entry name" value="Vaccinia Virus protein VP39"/>
    <property type="match status" value="1"/>
</dbReference>
<sequence>MMDDHRRRGIGMTSQRTRERLVQRLRDEGIRNETVLSVIGSTPRHLFVDEALSSRAYDDTALPIGDGQTISQPYVVARMTEVLIDEGIPQRVLEVGTGSGYQAAVLAQLVPEVYSVERIRRLLEQARKRLRELGYRNVRVRLADGNTGWEGDGPFDGIIVTAAPQGVPRELLEQLADGGRLVAPEGGQGQAQELACYQRQGDDISRTRLGLVSFVPMLGGTQ</sequence>
<evidence type="ECO:0000256" key="3">
    <source>
        <dbReference type="ARBA" id="ARBA00022490"/>
    </source>
</evidence>
<dbReference type="STRING" id="406100.SAMN04488052_101598"/>
<feature type="active site" evidence="7">
    <location>
        <position position="71"/>
    </location>
</feature>
<dbReference type="PROSITE" id="PS01279">
    <property type="entry name" value="PCMT"/>
    <property type="match status" value="1"/>
</dbReference>
<comment type="function">
    <text evidence="7">Catalyzes the methyl esterification of L-isoaspartyl residues in peptides and proteins that result from spontaneous decomposition of normal L-aspartyl and L-asparaginyl residues. It plays a role in the repair and/or degradation of damaged proteins.</text>
</comment>
<keyword evidence="3 7" id="KW-0963">Cytoplasm</keyword>
<dbReference type="NCBIfam" id="NF001453">
    <property type="entry name" value="PRK00312.1"/>
    <property type="match status" value="1"/>
</dbReference>
<dbReference type="Pfam" id="PF01135">
    <property type="entry name" value="PCMT"/>
    <property type="match status" value="1"/>
</dbReference>
<dbReference type="InterPro" id="IPR029063">
    <property type="entry name" value="SAM-dependent_MTases_sf"/>
</dbReference>
<proteinExistence type="inferred from homology"/>
<comment type="subcellular location">
    <subcellularLocation>
        <location evidence="1 7">Cytoplasm</location>
    </subcellularLocation>
</comment>
<evidence type="ECO:0000256" key="4">
    <source>
        <dbReference type="ARBA" id="ARBA00022603"/>
    </source>
</evidence>
<evidence type="ECO:0000256" key="2">
    <source>
        <dbReference type="ARBA" id="ARBA00005369"/>
    </source>
</evidence>
<comment type="similarity">
    <text evidence="2 7">Belongs to the methyltransferase superfamily. L-isoaspartyl/D-aspartyl protein methyltransferase family.</text>
</comment>
<keyword evidence="5 7" id="KW-0808">Transferase</keyword>
<keyword evidence="6 7" id="KW-0949">S-adenosyl-L-methionine</keyword>
<evidence type="ECO:0000313" key="8">
    <source>
        <dbReference type="EMBL" id="SEO53854.1"/>
    </source>
</evidence>
<evidence type="ECO:0000313" key="9">
    <source>
        <dbReference type="Proteomes" id="UP000199657"/>
    </source>
</evidence>
<dbReference type="EC" id="2.1.1.77" evidence="7"/>
<dbReference type="InterPro" id="IPR000682">
    <property type="entry name" value="PCMT"/>
</dbReference>
<dbReference type="GO" id="GO:0004719">
    <property type="term" value="F:protein-L-isoaspartate (D-aspartate) O-methyltransferase activity"/>
    <property type="evidence" value="ECO:0007669"/>
    <property type="project" value="UniProtKB-UniRule"/>
</dbReference>